<dbReference type="AlphaFoldDB" id="A0A0F9A2Z0"/>
<feature type="non-terminal residue" evidence="5">
    <location>
        <position position="1"/>
    </location>
</feature>
<dbReference type="Pfam" id="PF03328">
    <property type="entry name" value="HpcH_HpaI"/>
    <property type="match status" value="1"/>
</dbReference>
<comment type="caution">
    <text evidence="5">The sequence shown here is derived from an EMBL/GenBank/DDBJ whole genome shotgun (WGS) entry which is preliminary data.</text>
</comment>
<dbReference type="GO" id="GO:0046872">
    <property type="term" value="F:metal ion binding"/>
    <property type="evidence" value="ECO:0007669"/>
    <property type="project" value="UniProtKB-KW"/>
</dbReference>
<proteinExistence type="inferred from homology"/>
<dbReference type="GO" id="GO:0016832">
    <property type="term" value="F:aldehyde-lyase activity"/>
    <property type="evidence" value="ECO:0007669"/>
    <property type="project" value="TreeGrafter"/>
</dbReference>
<accession>A0A0F9A2Z0</accession>
<evidence type="ECO:0000259" key="4">
    <source>
        <dbReference type="Pfam" id="PF03328"/>
    </source>
</evidence>
<keyword evidence="3" id="KW-0456">Lyase</keyword>
<dbReference type="GO" id="GO:0005737">
    <property type="term" value="C:cytoplasm"/>
    <property type="evidence" value="ECO:0007669"/>
    <property type="project" value="TreeGrafter"/>
</dbReference>
<evidence type="ECO:0000256" key="2">
    <source>
        <dbReference type="ARBA" id="ARBA00022723"/>
    </source>
</evidence>
<evidence type="ECO:0000256" key="1">
    <source>
        <dbReference type="ARBA" id="ARBA00005568"/>
    </source>
</evidence>
<organism evidence="5">
    <name type="scientific">marine sediment metagenome</name>
    <dbReference type="NCBI Taxonomy" id="412755"/>
    <lineage>
        <taxon>unclassified sequences</taxon>
        <taxon>metagenomes</taxon>
        <taxon>ecological metagenomes</taxon>
    </lineage>
</organism>
<dbReference type="InterPro" id="IPR040442">
    <property type="entry name" value="Pyrv_kinase-like_dom_sf"/>
</dbReference>
<dbReference type="EMBL" id="LAZR01044763">
    <property type="protein sequence ID" value="KKL03855.1"/>
    <property type="molecule type" value="Genomic_DNA"/>
</dbReference>
<feature type="domain" description="HpcH/HpaI aldolase/citrate lyase" evidence="4">
    <location>
        <begin position="44"/>
        <end position="149"/>
    </location>
</feature>
<evidence type="ECO:0000313" key="5">
    <source>
        <dbReference type="EMBL" id="KKL03855.1"/>
    </source>
</evidence>
<comment type="similarity">
    <text evidence="1">Belongs to the HpcH/HpaI aldolase family.</text>
</comment>
<protein>
    <recommendedName>
        <fullName evidence="4">HpcH/HpaI aldolase/citrate lyase domain-containing protein</fullName>
    </recommendedName>
</protein>
<dbReference type="InterPro" id="IPR050251">
    <property type="entry name" value="HpcH-HpaI_aldolase"/>
</dbReference>
<sequence>HILCAHYKIPEENITAEIIEKAKVEFADMRGFSATIRANNYARQTEYLTTYADAQCLIAQVETPEAVAEISAIAAVPGVDAIFIGPGDLSSAMGHTGNPMHPDAQDKIREAVDAIHAAGLPAGILGYGADLARRYFDGGIEFVAIAGDAWLLTRQMDALVQTMAQPFPTLTQHTDKD</sequence>
<reference evidence="5" key="1">
    <citation type="journal article" date="2015" name="Nature">
        <title>Complex archaea that bridge the gap between prokaryotes and eukaryotes.</title>
        <authorList>
            <person name="Spang A."/>
            <person name="Saw J.H."/>
            <person name="Jorgensen S.L."/>
            <person name="Zaremba-Niedzwiedzka K."/>
            <person name="Martijn J."/>
            <person name="Lind A.E."/>
            <person name="van Eijk R."/>
            <person name="Schleper C."/>
            <person name="Guy L."/>
            <person name="Ettema T.J."/>
        </authorList>
    </citation>
    <scope>NUCLEOTIDE SEQUENCE</scope>
</reference>
<dbReference type="PANTHER" id="PTHR30502:SF0">
    <property type="entry name" value="PHOSPHOENOLPYRUVATE CARBOXYLASE FAMILY PROTEIN"/>
    <property type="match status" value="1"/>
</dbReference>
<dbReference type="InterPro" id="IPR015813">
    <property type="entry name" value="Pyrv/PenolPyrv_kinase-like_dom"/>
</dbReference>
<dbReference type="PANTHER" id="PTHR30502">
    <property type="entry name" value="2-KETO-3-DEOXY-L-RHAMNONATE ALDOLASE"/>
    <property type="match status" value="1"/>
</dbReference>
<dbReference type="SUPFAM" id="SSF51621">
    <property type="entry name" value="Phosphoenolpyruvate/pyruvate domain"/>
    <property type="match status" value="1"/>
</dbReference>
<gene>
    <name evidence="5" type="ORF">LCGC14_2621940</name>
</gene>
<dbReference type="Gene3D" id="3.20.20.60">
    <property type="entry name" value="Phosphoenolpyruvate-binding domains"/>
    <property type="match status" value="1"/>
</dbReference>
<evidence type="ECO:0000256" key="3">
    <source>
        <dbReference type="ARBA" id="ARBA00023239"/>
    </source>
</evidence>
<name>A0A0F9A2Z0_9ZZZZ</name>
<keyword evidence="2" id="KW-0479">Metal-binding</keyword>
<dbReference type="InterPro" id="IPR005000">
    <property type="entry name" value="Aldolase/citrate-lyase_domain"/>
</dbReference>